<reference evidence="2" key="1">
    <citation type="submission" date="2019-08" db="EMBL/GenBank/DDBJ databases">
        <authorList>
            <person name="Kucharzyk K."/>
            <person name="Murdoch R.W."/>
            <person name="Higgins S."/>
            <person name="Loffler F."/>
        </authorList>
    </citation>
    <scope>NUCLEOTIDE SEQUENCE</scope>
</reference>
<feature type="compositionally biased region" description="Polar residues" evidence="1">
    <location>
        <begin position="224"/>
        <end position="235"/>
    </location>
</feature>
<gene>
    <name evidence="2" type="ORF">SDC9_05864</name>
</gene>
<sequence>MEVALTALAAQLLLLYILSKLIIYIDLRYQRSNTDDYIAVNVYLGKTILLYSMKVPMIDLVKNDELLWLESSIKTNEVKVKTHIHRERRFLWNVYKIYFWHPRRLKRMLRSVQYYSRLYRRIVLKLVNSLACEHLKWETKYGSDDAAITGIMTGAFWALKGMLVTVLKRRFVFREQPQLSVSPVFGQPCFEISFQCIFSLRLGKIINATTIFVNFSGKGAKTGGRTSNPRANENSYGKHKEYD</sequence>
<organism evidence="2">
    <name type="scientific">bioreactor metagenome</name>
    <dbReference type="NCBI Taxonomy" id="1076179"/>
    <lineage>
        <taxon>unclassified sequences</taxon>
        <taxon>metagenomes</taxon>
        <taxon>ecological metagenomes</taxon>
    </lineage>
</organism>
<protein>
    <recommendedName>
        <fullName evidence="3">DUF2953 domain-containing protein</fullName>
    </recommendedName>
</protein>
<evidence type="ECO:0008006" key="3">
    <source>
        <dbReference type="Google" id="ProtNLM"/>
    </source>
</evidence>
<evidence type="ECO:0000256" key="1">
    <source>
        <dbReference type="SAM" id="MobiDB-lite"/>
    </source>
</evidence>
<evidence type="ECO:0000313" key="2">
    <source>
        <dbReference type="EMBL" id="MPL60306.1"/>
    </source>
</evidence>
<dbReference type="EMBL" id="VSSQ01000012">
    <property type="protein sequence ID" value="MPL60306.1"/>
    <property type="molecule type" value="Genomic_DNA"/>
</dbReference>
<comment type="caution">
    <text evidence="2">The sequence shown here is derived from an EMBL/GenBank/DDBJ whole genome shotgun (WGS) entry which is preliminary data.</text>
</comment>
<feature type="region of interest" description="Disordered" evidence="1">
    <location>
        <begin position="220"/>
        <end position="243"/>
    </location>
</feature>
<proteinExistence type="predicted"/>
<accession>A0A644T093</accession>
<dbReference type="Pfam" id="PF11167">
    <property type="entry name" value="DUF2953"/>
    <property type="match status" value="1"/>
</dbReference>
<dbReference type="InterPro" id="IPR021338">
    <property type="entry name" value="DUF2953"/>
</dbReference>
<name>A0A644T093_9ZZZZ</name>
<dbReference type="AlphaFoldDB" id="A0A644T093"/>